<dbReference type="InterPro" id="IPR014729">
    <property type="entry name" value="Rossmann-like_a/b/a_fold"/>
</dbReference>
<evidence type="ECO:0000256" key="3">
    <source>
        <dbReference type="ARBA" id="ARBA00022888"/>
    </source>
</evidence>
<gene>
    <name evidence="6" type="ORF">NWF35_07395</name>
</gene>
<evidence type="ECO:0000313" key="6">
    <source>
        <dbReference type="EMBL" id="MDN4593724.1"/>
    </source>
</evidence>
<evidence type="ECO:0000259" key="5">
    <source>
        <dbReference type="Pfam" id="PF00733"/>
    </source>
</evidence>
<reference evidence="6" key="1">
    <citation type="submission" date="2022-08" db="EMBL/GenBank/DDBJ databases">
        <title>Polycladomyces zharkentsis sp. nov., a novel thermophilic CMC and starch-degrading bacterium isolated from a geothermal spring in Kazakhstan.</title>
        <authorList>
            <person name="Mashzhan A."/>
            <person name="Kistaubaeva A."/>
            <person name="Javier-Lopez R."/>
            <person name="Birkeland N.-K."/>
        </authorList>
    </citation>
    <scope>NUCLEOTIDE SEQUENCE</scope>
    <source>
        <strain evidence="6">KSR 13</strain>
    </source>
</reference>
<organism evidence="6 7">
    <name type="scientific">Polycladomyces subterraneus</name>
    <dbReference type="NCBI Taxonomy" id="1016997"/>
    <lineage>
        <taxon>Bacteria</taxon>
        <taxon>Bacillati</taxon>
        <taxon>Bacillota</taxon>
        <taxon>Bacilli</taxon>
        <taxon>Bacillales</taxon>
        <taxon>Thermoactinomycetaceae</taxon>
        <taxon>Polycladomyces</taxon>
    </lineage>
</organism>
<dbReference type="Gene3D" id="3.40.50.620">
    <property type="entry name" value="HUPs"/>
    <property type="match status" value="1"/>
</dbReference>
<dbReference type="EMBL" id="JANRHH010000031">
    <property type="protein sequence ID" value="MDN4593724.1"/>
    <property type="molecule type" value="Genomic_DNA"/>
</dbReference>
<keyword evidence="3" id="KW-0028">Amino-acid biosynthesis</keyword>
<evidence type="ECO:0000256" key="1">
    <source>
        <dbReference type="ARBA" id="ARBA00005187"/>
    </source>
</evidence>
<proteinExistence type="predicted"/>
<evidence type="ECO:0000256" key="2">
    <source>
        <dbReference type="ARBA" id="ARBA00012737"/>
    </source>
</evidence>
<protein>
    <recommendedName>
        <fullName evidence="2">asparagine synthase (glutamine-hydrolyzing)</fullName>
        <ecNumber evidence="2">6.3.5.4</ecNumber>
    </recommendedName>
</protein>
<keyword evidence="7" id="KW-1185">Reference proteome</keyword>
<dbReference type="CDD" id="cd01991">
    <property type="entry name" value="Asn_synthase_B_C"/>
    <property type="match status" value="1"/>
</dbReference>
<dbReference type="SUPFAM" id="SSF52402">
    <property type="entry name" value="Adenine nucleotide alpha hydrolases-like"/>
    <property type="match status" value="1"/>
</dbReference>
<dbReference type="Proteomes" id="UP001174196">
    <property type="component" value="Unassembled WGS sequence"/>
</dbReference>
<comment type="catalytic activity">
    <reaction evidence="4">
        <text>L-aspartate + L-glutamine + ATP + H2O = L-asparagine + L-glutamate + AMP + diphosphate + H(+)</text>
        <dbReference type="Rhea" id="RHEA:12228"/>
        <dbReference type="ChEBI" id="CHEBI:15377"/>
        <dbReference type="ChEBI" id="CHEBI:15378"/>
        <dbReference type="ChEBI" id="CHEBI:29985"/>
        <dbReference type="ChEBI" id="CHEBI:29991"/>
        <dbReference type="ChEBI" id="CHEBI:30616"/>
        <dbReference type="ChEBI" id="CHEBI:33019"/>
        <dbReference type="ChEBI" id="CHEBI:58048"/>
        <dbReference type="ChEBI" id="CHEBI:58359"/>
        <dbReference type="ChEBI" id="CHEBI:456215"/>
        <dbReference type="EC" id="6.3.5.4"/>
    </reaction>
</comment>
<dbReference type="EC" id="6.3.5.4" evidence="2"/>
<dbReference type="PANTHER" id="PTHR43284:SF1">
    <property type="entry name" value="ASPARAGINE SYNTHETASE"/>
    <property type="match status" value="1"/>
</dbReference>
<name>A0ABT8ILQ7_9BACL</name>
<comment type="pathway">
    <text evidence="1">Amino-acid biosynthesis; L-asparagine biosynthesis; L-asparagine from L-aspartate (L-Gln route): step 1/1.</text>
</comment>
<feature type="domain" description="Asparagine synthetase" evidence="5">
    <location>
        <begin position="3"/>
        <end position="250"/>
    </location>
</feature>
<dbReference type="InterPro" id="IPR001962">
    <property type="entry name" value="Asn_synthase"/>
</dbReference>
<evidence type="ECO:0000256" key="4">
    <source>
        <dbReference type="ARBA" id="ARBA00048741"/>
    </source>
</evidence>
<dbReference type="RefSeq" id="WP_301238414.1">
    <property type="nucleotide sequence ID" value="NZ_JANRHH010000031.1"/>
</dbReference>
<evidence type="ECO:0000313" key="7">
    <source>
        <dbReference type="Proteomes" id="UP001174196"/>
    </source>
</evidence>
<accession>A0ABT8ILQ7</accession>
<dbReference type="PANTHER" id="PTHR43284">
    <property type="entry name" value="ASPARAGINE SYNTHETASE (GLUTAMINE-HYDROLYZING)"/>
    <property type="match status" value="1"/>
</dbReference>
<dbReference type="Pfam" id="PF00733">
    <property type="entry name" value="Asn_synthase"/>
    <property type="match status" value="1"/>
</dbReference>
<dbReference type="InterPro" id="IPR051786">
    <property type="entry name" value="ASN_synthetase/amidase"/>
</dbReference>
<comment type="caution">
    <text evidence="6">The sequence shown here is derived from an EMBL/GenBank/DDBJ whole genome shotgun (WGS) entry which is preliminary data.</text>
</comment>
<keyword evidence="3" id="KW-0061">Asparagine biosynthesis</keyword>
<sequence>MGNMGTSLYLLFKEIKKSATVALSGESVDEVFGGYAWFHKKEVWEADTFPWLAFLLRDKHDHLLSPELAEKLNPWEYIEERYREAIAGVPRLHGEGKTNARMREIFFLHLKYFLPMLLERKDRMSMATGLEVRVPFCDYRLVEYVWNIPWEMKCVGDIEKGILRQAFAEVLPQDVLYRRKSPYPATYSPGYREALRQRLLSVLNDKSSPLVPLINSGKVKGIVQKMTAKPVTYMSIAMLERFILLDAWLREYNVQICL</sequence>